<evidence type="ECO:0000256" key="2">
    <source>
        <dbReference type="ARBA" id="ARBA00022679"/>
    </source>
</evidence>
<keyword evidence="3" id="KW-0547">Nucleotide-binding</keyword>
<comment type="similarity">
    <text evidence="1">Belongs to the carbohydrate kinase PfkB family.</text>
</comment>
<evidence type="ECO:0000256" key="3">
    <source>
        <dbReference type="ARBA" id="ARBA00022741"/>
    </source>
</evidence>
<proteinExistence type="inferred from homology"/>
<keyword evidence="2" id="KW-0808">Transferase</keyword>
<evidence type="ECO:0000256" key="1">
    <source>
        <dbReference type="ARBA" id="ARBA00010688"/>
    </source>
</evidence>
<dbReference type="InterPro" id="IPR029056">
    <property type="entry name" value="Ribokinase-like"/>
</dbReference>
<evidence type="ECO:0000313" key="7">
    <source>
        <dbReference type="EMBL" id="SHG67235.1"/>
    </source>
</evidence>
<organism evidence="7 8">
    <name type="scientific">Hydrocarboniphaga daqingensis</name>
    <dbReference type="NCBI Taxonomy" id="490188"/>
    <lineage>
        <taxon>Bacteria</taxon>
        <taxon>Pseudomonadati</taxon>
        <taxon>Pseudomonadota</taxon>
        <taxon>Gammaproteobacteria</taxon>
        <taxon>Nevskiales</taxon>
        <taxon>Nevskiaceae</taxon>
        <taxon>Hydrocarboniphaga</taxon>
    </lineage>
</organism>
<reference evidence="7 8" key="1">
    <citation type="submission" date="2016-11" db="EMBL/GenBank/DDBJ databases">
        <authorList>
            <person name="Jaros S."/>
            <person name="Januszkiewicz K."/>
            <person name="Wedrychowicz H."/>
        </authorList>
    </citation>
    <scope>NUCLEOTIDE SEQUENCE [LARGE SCALE GENOMIC DNA]</scope>
    <source>
        <strain evidence="7 8">CGMCC 1.7049</strain>
    </source>
</reference>
<dbReference type="OrthoDB" id="9779730at2"/>
<dbReference type="PANTHER" id="PTHR43085:SF1">
    <property type="entry name" value="PSEUDOURIDINE KINASE-RELATED"/>
    <property type="match status" value="1"/>
</dbReference>
<evidence type="ECO:0000256" key="5">
    <source>
        <dbReference type="ARBA" id="ARBA00022840"/>
    </source>
</evidence>
<dbReference type="Pfam" id="PF00294">
    <property type="entry name" value="PfkB"/>
    <property type="match status" value="1"/>
</dbReference>
<keyword evidence="8" id="KW-1185">Reference proteome</keyword>
<dbReference type="Gene3D" id="3.40.1190.20">
    <property type="match status" value="1"/>
</dbReference>
<protein>
    <submittedName>
        <fullName evidence="7">Fructokinase</fullName>
    </submittedName>
</protein>
<name>A0A1M5LQD3_9GAMM</name>
<dbReference type="Proteomes" id="UP000199758">
    <property type="component" value="Unassembled WGS sequence"/>
</dbReference>
<evidence type="ECO:0000256" key="4">
    <source>
        <dbReference type="ARBA" id="ARBA00022777"/>
    </source>
</evidence>
<gene>
    <name evidence="7" type="ORF">SAMN04488068_1034</name>
</gene>
<dbReference type="GO" id="GO:0016301">
    <property type="term" value="F:kinase activity"/>
    <property type="evidence" value="ECO:0007669"/>
    <property type="project" value="UniProtKB-KW"/>
</dbReference>
<dbReference type="STRING" id="490188.SAMN04488068_1034"/>
<dbReference type="GO" id="GO:0005524">
    <property type="term" value="F:ATP binding"/>
    <property type="evidence" value="ECO:0007669"/>
    <property type="project" value="UniProtKB-KW"/>
</dbReference>
<dbReference type="InterPro" id="IPR011611">
    <property type="entry name" value="PfkB_dom"/>
</dbReference>
<keyword evidence="4 7" id="KW-0418">Kinase</keyword>
<dbReference type="RefSeq" id="WP_072894862.1">
    <property type="nucleotide sequence ID" value="NZ_FQWZ01000002.1"/>
</dbReference>
<dbReference type="InterPro" id="IPR050306">
    <property type="entry name" value="PfkB_Carbo_kinase"/>
</dbReference>
<feature type="domain" description="Carbohydrate kinase PfkB" evidence="6">
    <location>
        <begin position="25"/>
        <end position="301"/>
    </location>
</feature>
<evidence type="ECO:0000259" key="6">
    <source>
        <dbReference type="Pfam" id="PF00294"/>
    </source>
</evidence>
<dbReference type="SUPFAM" id="SSF53613">
    <property type="entry name" value="Ribokinase-like"/>
    <property type="match status" value="1"/>
</dbReference>
<evidence type="ECO:0000313" key="8">
    <source>
        <dbReference type="Proteomes" id="UP000199758"/>
    </source>
</evidence>
<dbReference type="AlphaFoldDB" id="A0A1M5LQD3"/>
<keyword evidence="5" id="KW-0067">ATP-binding</keyword>
<dbReference type="EMBL" id="FQWZ01000002">
    <property type="protein sequence ID" value="SHG67235.1"/>
    <property type="molecule type" value="Genomic_DNA"/>
</dbReference>
<accession>A0A1M5LQD3</accession>
<dbReference type="PANTHER" id="PTHR43085">
    <property type="entry name" value="HEXOKINASE FAMILY MEMBER"/>
    <property type="match status" value="1"/>
</dbReference>
<sequence length="324" mass="34256">MTRSALPLLVFGEALVDDFADGPVVGGAPFNVARHLAGLGLSPRVLTRIGRDRYGALIEHDFQAYALPRAGLQIDDHLPTGQVRVHEVAGQGHRFEILRDQAYDAIDASDALTALAGISQSPGLLLYHGTLAARAAPSRAALQACIDACPQARVFVDLNWRDGQIDVATAAGLSARADTLKLNEQELLRVGSWFGVIGDLPMRPPLSGTRLSAVNALMSRIAARQLIVTYGAEGYARFDRDGVCVSAGRASPQSQLVDTVGAGDAFSAITLAGIALDWPLSLTLQRAAEFASAVCGLRGAVPATLDFYTPWRAAWALPPRAATP</sequence>